<dbReference type="SUPFAM" id="SSF53448">
    <property type="entry name" value="Nucleotide-diphospho-sugar transferases"/>
    <property type="match status" value="1"/>
</dbReference>
<evidence type="ECO:0000313" key="8">
    <source>
        <dbReference type="Proteomes" id="UP001057877"/>
    </source>
</evidence>
<dbReference type="Gene3D" id="3.90.550.10">
    <property type="entry name" value="Spore Coat Polysaccharide Biosynthesis Protein SpsA, Chain A"/>
    <property type="match status" value="1"/>
</dbReference>
<keyword evidence="8" id="KW-1185">Reference proteome</keyword>
<reference evidence="7" key="1">
    <citation type="submission" date="2022-01" db="EMBL/GenBank/DDBJ databases">
        <title>Paenibacillus spongiae sp. nov., isolated from marine sponge.</title>
        <authorList>
            <person name="Li Z."/>
            <person name="Zhang M."/>
        </authorList>
    </citation>
    <scope>NUCLEOTIDE SEQUENCE</scope>
    <source>
        <strain evidence="7">PHS-Z3</strain>
    </source>
</reference>
<dbReference type="InterPro" id="IPR056818">
    <property type="entry name" value="GlmU/GlgC-like_hexapep"/>
</dbReference>
<dbReference type="Pfam" id="PF00483">
    <property type="entry name" value="NTP_transferase"/>
    <property type="match status" value="1"/>
</dbReference>
<evidence type="ECO:0000313" key="7">
    <source>
        <dbReference type="EMBL" id="UVI31968.1"/>
    </source>
</evidence>
<keyword evidence="3" id="KW-0548">Nucleotidyltransferase</keyword>
<comment type="similarity">
    <text evidence="1">Belongs to the bacterial/plant glucose-1-phosphate adenylyltransferase family.</text>
</comment>
<dbReference type="CDD" id="cd02508">
    <property type="entry name" value="ADP_Glucose_PP"/>
    <property type="match status" value="1"/>
</dbReference>
<accession>A0ABY5SH29</accession>
<evidence type="ECO:0000256" key="2">
    <source>
        <dbReference type="ARBA" id="ARBA00022679"/>
    </source>
</evidence>
<dbReference type="SUPFAM" id="SSF51161">
    <property type="entry name" value="Trimeric LpxA-like enzymes"/>
    <property type="match status" value="1"/>
</dbReference>
<dbReference type="Gene3D" id="2.160.10.10">
    <property type="entry name" value="Hexapeptide repeat proteins"/>
    <property type="match status" value="1"/>
</dbReference>
<dbReference type="EMBL" id="CP091430">
    <property type="protein sequence ID" value="UVI31968.1"/>
    <property type="molecule type" value="Genomic_DNA"/>
</dbReference>
<gene>
    <name evidence="7" type="ORF">L1F29_09190</name>
</gene>
<keyword evidence="4" id="KW-0320">Glycogen biosynthesis</keyword>
<keyword evidence="2 7" id="KW-0808">Transferase</keyword>
<evidence type="ECO:0000259" key="5">
    <source>
        <dbReference type="Pfam" id="PF00483"/>
    </source>
</evidence>
<dbReference type="GO" id="GO:0016740">
    <property type="term" value="F:transferase activity"/>
    <property type="evidence" value="ECO:0007669"/>
    <property type="project" value="UniProtKB-KW"/>
</dbReference>
<evidence type="ECO:0000256" key="1">
    <source>
        <dbReference type="ARBA" id="ARBA00010443"/>
    </source>
</evidence>
<proteinExistence type="inferred from homology"/>
<dbReference type="InterPro" id="IPR029044">
    <property type="entry name" value="Nucleotide-diphossugar_trans"/>
</dbReference>
<dbReference type="InterPro" id="IPR005835">
    <property type="entry name" value="NTP_transferase_dom"/>
</dbReference>
<protein>
    <submittedName>
        <fullName evidence="7">NTP transferase domain-containing protein</fullName>
    </submittedName>
</protein>
<feature type="domain" description="Nucleotidyl transferase" evidence="5">
    <location>
        <begin position="8"/>
        <end position="259"/>
    </location>
</feature>
<dbReference type="InterPro" id="IPR011004">
    <property type="entry name" value="Trimer_LpxA-like_sf"/>
</dbReference>
<dbReference type="PANTHER" id="PTHR43523">
    <property type="entry name" value="GLUCOSE-1-PHOSPHATE ADENYLYLTRANSFERASE-RELATED"/>
    <property type="match status" value="1"/>
</dbReference>
<evidence type="ECO:0000256" key="3">
    <source>
        <dbReference type="ARBA" id="ARBA00022695"/>
    </source>
</evidence>
<organism evidence="7 8">
    <name type="scientific">Paenibacillus spongiae</name>
    <dbReference type="NCBI Taxonomy" id="2909671"/>
    <lineage>
        <taxon>Bacteria</taxon>
        <taxon>Bacillati</taxon>
        <taxon>Bacillota</taxon>
        <taxon>Bacilli</taxon>
        <taxon>Bacillales</taxon>
        <taxon>Paenibacillaceae</taxon>
        <taxon>Paenibacillus</taxon>
    </lineage>
</organism>
<dbReference type="PANTHER" id="PTHR43523:SF2">
    <property type="entry name" value="GLUCOSE-1-PHOSPHATE ADENYLYLTRANSFERASE"/>
    <property type="match status" value="1"/>
</dbReference>
<dbReference type="InterPro" id="IPR011831">
    <property type="entry name" value="ADP-Glc_PPase"/>
</dbReference>
<dbReference type="Proteomes" id="UP001057877">
    <property type="component" value="Chromosome"/>
</dbReference>
<name>A0ABY5SH29_9BACL</name>
<evidence type="ECO:0000256" key="4">
    <source>
        <dbReference type="ARBA" id="ARBA00023056"/>
    </source>
</evidence>
<dbReference type="RefSeq" id="WP_258388028.1">
    <property type="nucleotide sequence ID" value="NZ_CP091430.1"/>
</dbReference>
<feature type="domain" description="Glucose-1-phosphate adenylyltransferase/Bifunctional protein GlmU-like C-terminal hexapeptide" evidence="6">
    <location>
        <begin position="290"/>
        <end position="360"/>
    </location>
</feature>
<evidence type="ECO:0000259" key="6">
    <source>
        <dbReference type="Pfam" id="PF24894"/>
    </source>
</evidence>
<dbReference type="Pfam" id="PF24894">
    <property type="entry name" value="Hexapep_GlmU"/>
    <property type="match status" value="1"/>
</dbReference>
<sequence length="411" mass="45791">MKTSDCIAMLLAGGEGRRLAPLTNDLAKPVVPFGGRCRIIDYTLSNCVHSGIRTIGVLTQYKAESVHDHIGDGTAWQREERDGCSTIELLPSSRVSAEKYAGTADALYQNMDYIDRLDPAHVLVLAGDHIYRMDYREMLASHKRSGASATIAVKQVPWKDTGRFGIISTDEHGRIAAFAEKPIRAASNTASLGIYIFRWADLRRALLEDRDHPDSSRDFGKDIIPRMLDTGYMLMAYPFEGYWRDVGTVESLWEAHMDIFDGGLNEEWHWPVLTRERKHTYPSLLTPHAVVRHSYIHHGSYIEGSVERSVVFGGVAVGRGTDILESIVMPDAQIGRNVRIIRAIIGERAIIEDGSVIGSPDEAVTVIGAGERVEGHGYDARIAERIKGSVSEAGRRFLEKRELPLFPDFNF</sequence>
<dbReference type="CDD" id="cd04651">
    <property type="entry name" value="LbH_G1P_AT_C"/>
    <property type="match status" value="1"/>
</dbReference>